<dbReference type="InterPro" id="IPR051085">
    <property type="entry name" value="MB_O-acyltransferase"/>
</dbReference>
<keyword evidence="6 11" id="KW-1133">Transmembrane helix</keyword>
<keyword evidence="13" id="KW-1185">Reference proteome</keyword>
<feature type="transmembrane region" description="Helical" evidence="11">
    <location>
        <begin position="110"/>
        <end position="131"/>
    </location>
</feature>
<protein>
    <submittedName>
        <fullName evidence="12">Alginate O-acetyltransferase</fullName>
    </submittedName>
</protein>
<name>A0ABN6H3U2_9BACT</name>
<dbReference type="InterPro" id="IPR028362">
    <property type="entry name" value="AlgI"/>
</dbReference>
<feature type="transmembrane region" description="Helical" evidence="11">
    <location>
        <begin position="52"/>
        <end position="71"/>
    </location>
</feature>
<comment type="similarity">
    <text evidence="2 9">Belongs to the membrane-bound acyltransferase family.</text>
</comment>
<evidence type="ECO:0000256" key="11">
    <source>
        <dbReference type="SAM" id="Phobius"/>
    </source>
</evidence>
<organism evidence="12 13">
    <name type="scientific">Haloferula helveola</name>
    <dbReference type="NCBI Taxonomy" id="490095"/>
    <lineage>
        <taxon>Bacteria</taxon>
        <taxon>Pseudomonadati</taxon>
        <taxon>Verrucomicrobiota</taxon>
        <taxon>Verrucomicrobiia</taxon>
        <taxon>Verrucomicrobiales</taxon>
        <taxon>Verrucomicrobiaceae</taxon>
        <taxon>Haloferula</taxon>
    </lineage>
</organism>
<dbReference type="PIRSF" id="PIRSF016636">
    <property type="entry name" value="AlgI_DltB"/>
    <property type="match status" value="1"/>
</dbReference>
<evidence type="ECO:0000256" key="7">
    <source>
        <dbReference type="ARBA" id="ARBA00023136"/>
    </source>
</evidence>
<gene>
    <name evidence="12" type="ORF">HAHE_22230</name>
</gene>
<reference evidence="12 13" key="1">
    <citation type="submission" date="2021-06" db="EMBL/GenBank/DDBJ databases">
        <title>Complete genome of Haloferula helveola possessing various polysaccharide degrading enzymes.</title>
        <authorList>
            <person name="Takami H."/>
            <person name="Huang C."/>
            <person name="Hamasaki K."/>
        </authorList>
    </citation>
    <scope>NUCLEOTIDE SEQUENCE [LARGE SCALE GENOMIC DNA]</scope>
    <source>
        <strain evidence="12 13">CN-1</strain>
    </source>
</reference>
<comment type="subcellular location">
    <subcellularLocation>
        <location evidence="1">Cell membrane</location>
        <topology evidence="1">Multi-pass membrane protein</topology>
    </subcellularLocation>
</comment>
<evidence type="ECO:0000256" key="1">
    <source>
        <dbReference type="ARBA" id="ARBA00004651"/>
    </source>
</evidence>
<evidence type="ECO:0000256" key="2">
    <source>
        <dbReference type="ARBA" id="ARBA00010323"/>
    </source>
</evidence>
<feature type="transmembrane region" description="Helical" evidence="11">
    <location>
        <begin position="415"/>
        <end position="437"/>
    </location>
</feature>
<dbReference type="Pfam" id="PF03062">
    <property type="entry name" value="MBOAT"/>
    <property type="match status" value="1"/>
</dbReference>
<keyword evidence="4 9" id="KW-0808">Transferase</keyword>
<evidence type="ECO:0000256" key="3">
    <source>
        <dbReference type="ARBA" id="ARBA00022475"/>
    </source>
</evidence>
<feature type="coiled-coil region" evidence="10">
    <location>
        <begin position="74"/>
        <end position="101"/>
    </location>
</feature>
<feature type="transmembrane region" description="Helical" evidence="11">
    <location>
        <begin position="287"/>
        <end position="307"/>
    </location>
</feature>
<evidence type="ECO:0000256" key="4">
    <source>
        <dbReference type="ARBA" id="ARBA00022679"/>
    </source>
</evidence>
<dbReference type="EMBL" id="AP024702">
    <property type="protein sequence ID" value="BCX48315.1"/>
    <property type="molecule type" value="Genomic_DNA"/>
</dbReference>
<keyword evidence="3 9" id="KW-1003">Cell membrane</keyword>
<evidence type="ECO:0000256" key="8">
    <source>
        <dbReference type="ARBA" id="ARBA00023315"/>
    </source>
</evidence>
<dbReference type="InterPro" id="IPR024194">
    <property type="entry name" value="Ac/AlaTfrase_AlgI/DltB"/>
</dbReference>
<keyword evidence="8 9" id="KW-0012">Acyltransferase</keyword>
<dbReference type="PANTHER" id="PTHR13285:SF23">
    <property type="entry name" value="TEICHOIC ACID D-ALANYLTRANSFERASE"/>
    <property type="match status" value="1"/>
</dbReference>
<evidence type="ECO:0000313" key="13">
    <source>
        <dbReference type="Proteomes" id="UP001374893"/>
    </source>
</evidence>
<feature type="transmembrane region" description="Helical" evidence="11">
    <location>
        <begin position="151"/>
        <end position="172"/>
    </location>
</feature>
<feature type="transmembrane region" description="Helical" evidence="11">
    <location>
        <begin position="355"/>
        <end position="372"/>
    </location>
</feature>
<evidence type="ECO:0000256" key="5">
    <source>
        <dbReference type="ARBA" id="ARBA00022692"/>
    </source>
</evidence>
<dbReference type="RefSeq" id="WP_338684446.1">
    <property type="nucleotide sequence ID" value="NZ_AP024702.1"/>
</dbReference>
<keyword evidence="5 11" id="KW-0812">Transmembrane</keyword>
<evidence type="ECO:0000256" key="9">
    <source>
        <dbReference type="PIRNR" id="PIRNR016636"/>
    </source>
</evidence>
<feature type="transmembrane region" description="Helical" evidence="11">
    <location>
        <begin position="6"/>
        <end position="23"/>
    </location>
</feature>
<feature type="transmembrane region" description="Helical" evidence="11">
    <location>
        <begin position="466"/>
        <end position="485"/>
    </location>
</feature>
<dbReference type="InterPro" id="IPR004299">
    <property type="entry name" value="MBOAT_fam"/>
</dbReference>
<dbReference type="PANTHER" id="PTHR13285">
    <property type="entry name" value="ACYLTRANSFERASE"/>
    <property type="match status" value="1"/>
</dbReference>
<dbReference type="PIRSF" id="PIRSF500217">
    <property type="entry name" value="AlgI"/>
    <property type="match status" value="1"/>
</dbReference>
<sequence>MFFHSWEFLILLVATAVAYYLPVVCGRRRVWQVSLLLIASAVFYAWENPKLLLLLGVSCVINAVAVERILFWKSKVASSRREGTEKEADALEQDAPSARERHLEHRARRWLVGTVAANLGLLAFFKYAGFIAGWLPEGWMGKSMLEWLRGIPLPVGISFYTFQGISLVVDTWRRDISPHSMAMIRRRGRDRPASIRDLSFYISFFPQLVAGPIVKAHDFLDQIGAKRWGDIDWITVRRGLVTGYFLKIFVADNLAEQTGVLALGADKVEGMSTVVSMSLLYGYSLQIFADFAGYSLIAIGLGALFGYKLPPNFNFPYLSTSITEFWRRWHLSLSSWLRDYLYIPLGGNRKGGGRTYFNLFLVMFLGGLWHGAAWKFALWGSLHGVFLAAERLVQRGAKSGEQRLNPRKSSRLRSLFSKLFACSKWFLTFHLVTLLWLTFMMPDLESIGAFFHAAGSLRFGFSGPPVFALAFYGTTVVAYHAWGWLSEHRDVLARKLARSPLEPLCHSLMVFLVVTNPGAPRGFIYFQF</sequence>
<dbReference type="Proteomes" id="UP001374893">
    <property type="component" value="Chromosome"/>
</dbReference>
<proteinExistence type="inferred from homology"/>
<evidence type="ECO:0000256" key="10">
    <source>
        <dbReference type="SAM" id="Coils"/>
    </source>
</evidence>
<evidence type="ECO:0000313" key="12">
    <source>
        <dbReference type="EMBL" id="BCX48315.1"/>
    </source>
</evidence>
<feature type="transmembrane region" description="Helical" evidence="11">
    <location>
        <begin position="30"/>
        <end position="46"/>
    </location>
</feature>
<keyword evidence="7 9" id="KW-0472">Membrane</keyword>
<evidence type="ECO:0000256" key="6">
    <source>
        <dbReference type="ARBA" id="ARBA00022989"/>
    </source>
</evidence>
<accession>A0ABN6H3U2</accession>
<keyword evidence="10" id="KW-0175">Coiled coil</keyword>